<dbReference type="SUPFAM" id="SSF55073">
    <property type="entry name" value="Nucleotide cyclase"/>
    <property type="match status" value="1"/>
</dbReference>
<feature type="transmembrane region" description="Helical" evidence="1">
    <location>
        <begin position="96"/>
        <end position="123"/>
    </location>
</feature>
<accession>A0ABU3D4H1</accession>
<dbReference type="InterPro" id="IPR050697">
    <property type="entry name" value="Adenylyl/Guanylyl_Cyclase_3/4"/>
</dbReference>
<keyword evidence="1" id="KW-0472">Membrane</keyword>
<dbReference type="InterPro" id="IPR029787">
    <property type="entry name" value="Nucleotide_cyclase"/>
</dbReference>
<keyword evidence="3" id="KW-0456">Lyase</keyword>
<dbReference type="PANTHER" id="PTHR43081">
    <property type="entry name" value="ADENYLATE CYCLASE, TERMINAL-DIFFERENTIATION SPECIFIC-RELATED"/>
    <property type="match status" value="1"/>
</dbReference>
<keyword evidence="1" id="KW-0812">Transmembrane</keyword>
<organism evidence="3 4">
    <name type="scientific">Autumnicola musiva</name>
    <dbReference type="NCBI Taxonomy" id="3075589"/>
    <lineage>
        <taxon>Bacteria</taxon>
        <taxon>Pseudomonadati</taxon>
        <taxon>Bacteroidota</taxon>
        <taxon>Flavobacteriia</taxon>
        <taxon>Flavobacteriales</taxon>
        <taxon>Flavobacteriaceae</taxon>
        <taxon>Autumnicola</taxon>
    </lineage>
</organism>
<dbReference type="Pfam" id="PF00211">
    <property type="entry name" value="Guanylate_cyc"/>
    <property type="match status" value="1"/>
</dbReference>
<sequence length="372" mass="42853">MKNNYTFSAIRIAHKYPLLSNIIKQAVFWILSYSLLLLIIHYNTASIINAVDVEFHNPVISMGVVVILAGLILGFSLGLIDAVLAKNQFKNMPLGISILIGGVLYFIVLMLVINFIRFFLLNYASQLVFDEISIRILEDNWKYYNYILMAYSFFMTLVISFVNQMNKRFGPGILIPLLFGRYRYPREEERIFMFMDLTSSTKLAERLGHLKYSALIQDSFLDINRMVKKYNAEIYQYVGDEIVVSWPLHIPGRFSCIDFFFAVQEQLQSRKEYYLQRYGITPHFKAGVHAGIVTAVEVGDVKRDIAYHGDTLNVAARIEGLCKIYNESILISGTVNSMENIRNSYLSNSLGYQELQGRENPVEIFSIEKRRI</sequence>
<dbReference type="EC" id="4.6.1.-" evidence="3"/>
<feature type="domain" description="Guanylate cyclase" evidence="2">
    <location>
        <begin position="191"/>
        <end position="319"/>
    </location>
</feature>
<dbReference type="GO" id="GO:0016829">
    <property type="term" value="F:lyase activity"/>
    <property type="evidence" value="ECO:0007669"/>
    <property type="project" value="UniProtKB-KW"/>
</dbReference>
<keyword evidence="4" id="KW-1185">Reference proteome</keyword>
<feature type="transmembrane region" description="Helical" evidence="1">
    <location>
        <begin position="21"/>
        <end position="40"/>
    </location>
</feature>
<dbReference type="RefSeq" id="WP_311502749.1">
    <property type="nucleotide sequence ID" value="NZ_JAVRHK010000004.1"/>
</dbReference>
<gene>
    <name evidence="3" type="ORF">RM539_07400</name>
</gene>
<reference evidence="3 4" key="1">
    <citation type="submission" date="2023-09" db="EMBL/GenBank/DDBJ databases">
        <authorList>
            <person name="Rey-Velasco X."/>
        </authorList>
    </citation>
    <scope>NUCLEOTIDE SEQUENCE [LARGE SCALE GENOMIC DNA]</scope>
    <source>
        <strain evidence="3 4">F117</strain>
    </source>
</reference>
<dbReference type="InterPro" id="IPR001054">
    <property type="entry name" value="A/G_cyclase"/>
</dbReference>
<dbReference type="EMBL" id="JAVRHK010000004">
    <property type="protein sequence ID" value="MDT0676404.1"/>
    <property type="molecule type" value="Genomic_DNA"/>
</dbReference>
<evidence type="ECO:0000313" key="3">
    <source>
        <dbReference type="EMBL" id="MDT0676404.1"/>
    </source>
</evidence>
<proteinExistence type="predicted"/>
<comment type="caution">
    <text evidence="3">The sequence shown here is derived from an EMBL/GenBank/DDBJ whole genome shotgun (WGS) entry which is preliminary data.</text>
</comment>
<feature type="transmembrane region" description="Helical" evidence="1">
    <location>
        <begin position="143"/>
        <end position="162"/>
    </location>
</feature>
<feature type="transmembrane region" description="Helical" evidence="1">
    <location>
        <begin position="60"/>
        <end position="84"/>
    </location>
</feature>
<dbReference type="CDD" id="cd07302">
    <property type="entry name" value="CHD"/>
    <property type="match status" value="1"/>
</dbReference>
<dbReference type="PANTHER" id="PTHR43081:SF19">
    <property type="entry name" value="PH-SENSITIVE ADENYLATE CYCLASE RV1264"/>
    <property type="match status" value="1"/>
</dbReference>
<dbReference type="Gene3D" id="3.30.70.1230">
    <property type="entry name" value="Nucleotide cyclase"/>
    <property type="match status" value="1"/>
</dbReference>
<dbReference type="PROSITE" id="PS50125">
    <property type="entry name" value="GUANYLATE_CYCLASE_2"/>
    <property type="match status" value="1"/>
</dbReference>
<protein>
    <submittedName>
        <fullName evidence="3">Adenylate/guanylate cyclase domain-containing protein</fullName>
        <ecNumber evidence="3">4.6.1.-</ecNumber>
    </submittedName>
</protein>
<name>A0ABU3D4H1_9FLAO</name>
<evidence type="ECO:0000313" key="4">
    <source>
        <dbReference type="Proteomes" id="UP001262582"/>
    </source>
</evidence>
<evidence type="ECO:0000259" key="2">
    <source>
        <dbReference type="PROSITE" id="PS50125"/>
    </source>
</evidence>
<evidence type="ECO:0000256" key="1">
    <source>
        <dbReference type="SAM" id="Phobius"/>
    </source>
</evidence>
<dbReference type="Proteomes" id="UP001262582">
    <property type="component" value="Unassembled WGS sequence"/>
</dbReference>
<keyword evidence="1" id="KW-1133">Transmembrane helix</keyword>